<evidence type="ECO:0000256" key="1">
    <source>
        <dbReference type="ARBA" id="ARBA00022630"/>
    </source>
</evidence>
<dbReference type="Gene3D" id="3.50.50.60">
    <property type="entry name" value="FAD/NAD(P)-binding domain"/>
    <property type="match status" value="1"/>
</dbReference>
<organism evidence="6 7">
    <name type="scientific">Fonsecaea monophora</name>
    <dbReference type="NCBI Taxonomy" id="254056"/>
    <lineage>
        <taxon>Eukaryota</taxon>
        <taxon>Fungi</taxon>
        <taxon>Dikarya</taxon>
        <taxon>Ascomycota</taxon>
        <taxon>Pezizomycotina</taxon>
        <taxon>Eurotiomycetes</taxon>
        <taxon>Chaetothyriomycetidae</taxon>
        <taxon>Chaetothyriales</taxon>
        <taxon>Herpotrichiellaceae</taxon>
        <taxon>Fonsecaea</taxon>
    </lineage>
</organism>
<keyword evidence="3" id="KW-0560">Oxidoreductase</keyword>
<dbReference type="SUPFAM" id="SSF54373">
    <property type="entry name" value="FAD-linked reductases, C-terminal domain"/>
    <property type="match status" value="1"/>
</dbReference>
<evidence type="ECO:0000256" key="3">
    <source>
        <dbReference type="ARBA" id="ARBA00023002"/>
    </source>
</evidence>
<keyword evidence="1" id="KW-0285">Flavoprotein</keyword>
<feature type="domain" description="FAD-binding" evidence="5">
    <location>
        <begin position="153"/>
        <end position="375"/>
    </location>
</feature>
<dbReference type="GO" id="GO:0016491">
    <property type="term" value="F:oxidoreductase activity"/>
    <property type="evidence" value="ECO:0007669"/>
    <property type="project" value="UniProtKB-KW"/>
</dbReference>
<keyword evidence="4" id="KW-1133">Transmembrane helix</keyword>
<name>A0A177F7Q5_9EURO</name>
<reference evidence="6 7" key="1">
    <citation type="submission" date="2016-03" db="EMBL/GenBank/DDBJ databases">
        <title>Draft genome sequence of the Fonsecaea monophora CBS 269.37.</title>
        <authorList>
            <person name="Bombassaro A."/>
            <person name="Vinicius W.A."/>
            <person name="De Hoog S."/>
            <person name="Sun J."/>
            <person name="Souza E.M."/>
            <person name="Raittz R.T."/>
            <person name="Costa F."/>
            <person name="Leao A.C."/>
            <person name="Tadra-Sfeir M.Z."/>
            <person name="Baura V."/>
            <person name="Balsanelli E."/>
            <person name="Pedrosa F.O."/>
            <person name="Moreno L.F."/>
            <person name="Steffens M.B."/>
            <person name="Xi L."/>
            <person name="Bocca A.L."/>
            <person name="Felipe M.S."/>
            <person name="Teixeira M."/>
            <person name="Telles Filho F.Q."/>
            <person name="Azevedo C.M."/>
            <person name="Gomes R."/>
            <person name="Vicente V.A."/>
        </authorList>
    </citation>
    <scope>NUCLEOTIDE SEQUENCE [LARGE SCALE GENOMIC DNA]</scope>
    <source>
        <strain evidence="6 7">CBS 269.37</strain>
    </source>
</reference>
<dbReference type="OrthoDB" id="417877at2759"/>
<dbReference type="GeneID" id="34601224"/>
<dbReference type="InterPro" id="IPR002938">
    <property type="entry name" value="FAD-bd"/>
</dbReference>
<dbReference type="FunFam" id="3.50.50.60:FF:000153">
    <property type="entry name" value="Salicylate hydroxylase, putative"/>
    <property type="match status" value="1"/>
</dbReference>
<keyword evidence="4" id="KW-0812">Transmembrane</keyword>
<keyword evidence="7" id="KW-1185">Reference proteome</keyword>
<dbReference type="GO" id="GO:0071949">
    <property type="term" value="F:FAD binding"/>
    <property type="evidence" value="ECO:0007669"/>
    <property type="project" value="InterPro"/>
</dbReference>
<evidence type="ECO:0000259" key="5">
    <source>
        <dbReference type="Pfam" id="PF01494"/>
    </source>
</evidence>
<keyword evidence="2" id="KW-0274">FAD</keyword>
<dbReference type="SUPFAM" id="SSF51905">
    <property type="entry name" value="FAD/NAD(P)-binding domain"/>
    <property type="match status" value="1"/>
</dbReference>
<dbReference type="RefSeq" id="XP_022511738.1">
    <property type="nucleotide sequence ID" value="XM_022656026.1"/>
</dbReference>
<dbReference type="GO" id="GO:0044550">
    <property type="term" value="P:secondary metabolite biosynthetic process"/>
    <property type="evidence" value="ECO:0007669"/>
    <property type="project" value="TreeGrafter"/>
</dbReference>
<comment type="caution">
    <text evidence="6">The sequence shown here is derived from an EMBL/GenBank/DDBJ whole genome shotgun (WGS) entry which is preliminary data.</text>
</comment>
<accession>A0A177F7Q5</accession>
<dbReference type="PRINTS" id="PR00420">
    <property type="entry name" value="RNGMNOXGNASE"/>
</dbReference>
<keyword evidence="4" id="KW-0472">Membrane</keyword>
<evidence type="ECO:0000313" key="7">
    <source>
        <dbReference type="Proteomes" id="UP000077002"/>
    </source>
</evidence>
<evidence type="ECO:0000256" key="4">
    <source>
        <dbReference type="SAM" id="Phobius"/>
    </source>
</evidence>
<dbReference type="InterPro" id="IPR036188">
    <property type="entry name" value="FAD/NAD-bd_sf"/>
</dbReference>
<gene>
    <name evidence="6" type="ORF">AYO21_06061</name>
</gene>
<dbReference type="Proteomes" id="UP000077002">
    <property type="component" value="Unassembled WGS sequence"/>
</dbReference>
<dbReference type="EMBL" id="LVKK01000040">
    <property type="protein sequence ID" value="OAG39786.1"/>
    <property type="molecule type" value="Genomic_DNA"/>
</dbReference>
<feature type="transmembrane region" description="Helical" evidence="4">
    <location>
        <begin position="7"/>
        <end position="26"/>
    </location>
</feature>
<dbReference type="PANTHER" id="PTHR46720:SF3">
    <property type="entry name" value="FAD-BINDING DOMAIN-CONTAINING PROTEIN-RELATED"/>
    <property type="match status" value="1"/>
</dbReference>
<proteinExistence type="predicted"/>
<dbReference type="PANTHER" id="PTHR46720">
    <property type="entry name" value="HYDROXYLASE, PUTATIVE (AFU_ORTHOLOGUE AFUA_3G01460)-RELATED"/>
    <property type="match status" value="1"/>
</dbReference>
<dbReference type="InterPro" id="IPR051104">
    <property type="entry name" value="FAD_monoxygenase"/>
</dbReference>
<evidence type="ECO:0000313" key="6">
    <source>
        <dbReference type="EMBL" id="OAG39786.1"/>
    </source>
</evidence>
<protein>
    <recommendedName>
        <fullName evidence="5">FAD-binding domain-containing protein</fullName>
    </recommendedName>
</protein>
<dbReference type="Pfam" id="PF01494">
    <property type="entry name" value="FAD_binding_3"/>
    <property type="match status" value="1"/>
</dbReference>
<evidence type="ECO:0000256" key="2">
    <source>
        <dbReference type="ARBA" id="ARBA00022827"/>
    </source>
</evidence>
<sequence length="427" mass="47138">MSIKPDFDIAIVGGGIAGLCLALSIIGQSSIPVTLYEAAPAFGEIGAGVAFGPNAVRAMFLISKEFGSRFQARATSNLSPEKKNTWFDFRIGMDGKTEEARQRGVRAGQFLCTVDEPEPHSGLINRSHFLDILVDLLPPNFGTFGKILTSLEDNGPAGVLLRFEDGTEATHSAVIGCDGIKSRTRRILAGEDSPKVLPTFTGKYCYRGMIPMHLAVEKLGEELAQNCQAYMGYHGHILTFPVAKGKMMNVVAFHSQDEWRHERMVIPATKEQIFADFKDWGTQVKDIINLMGPSDIWALFDHPSLDTYTRGRLCLMGDAAHASTPFQGAGAGMAVEDAYVLGSLLTSIRSGDQLESAFQAFDALRRERTQRLVTSSRESGQLWHFELEGDDVEKIRDLLASRMRWIWEYDIEADVRAAVATLQQQQE</sequence>
<dbReference type="AlphaFoldDB" id="A0A177F7Q5"/>